<evidence type="ECO:0000313" key="1">
    <source>
        <dbReference type="EMBL" id="MFB2836913.1"/>
    </source>
</evidence>
<reference evidence="1 2" key="1">
    <citation type="submission" date="2024-09" db="EMBL/GenBank/DDBJ databases">
        <title>Floridaenema gen nov. (Aerosakkonemataceae, Aerosakkonematales ord. nov., Cyanobacteria) from benthic tropical and subtropical fresh waters, with the description of four new species.</title>
        <authorList>
            <person name="Moretto J.A."/>
            <person name="Berthold D.E."/>
            <person name="Lefler F.W."/>
            <person name="Huang I.-S."/>
            <person name="Laughinghouse H. IV."/>
        </authorList>
    </citation>
    <scope>NUCLEOTIDE SEQUENCE [LARGE SCALE GENOMIC DNA]</scope>
    <source>
        <strain evidence="1 2">BLCC-F167</strain>
    </source>
</reference>
<organism evidence="1 2">
    <name type="scientific">Floridaenema evergladense BLCC-F167</name>
    <dbReference type="NCBI Taxonomy" id="3153639"/>
    <lineage>
        <taxon>Bacteria</taxon>
        <taxon>Bacillati</taxon>
        <taxon>Cyanobacteriota</taxon>
        <taxon>Cyanophyceae</taxon>
        <taxon>Oscillatoriophycideae</taxon>
        <taxon>Aerosakkonematales</taxon>
        <taxon>Aerosakkonemataceae</taxon>
        <taxon>Floridanema</taxon>
        <taxon>Floridanema evergladense</taxon>
    </lineage>
</organism>
<proteinExistence type="predicted"/>
<protein>
    <recommendedName>
        <fullName evidence="3">Calcium-binding protein</fullName>
    </recommendedName>
</protein>
<dbReference type="RefSeq" id="WP_413279276.1">
    <property type="nucleotide sequence ID" value="NZ_JBHFNT010000191.1"/>
</dbReference>
<evidence type="ECO:0008006" key="3">
    <source>
        <dbReference type="Google" id="ProtNLM"/>
    </source>
</evidence>
<sequence>MSYAIFDEDSYLANNPDVRSAVAQGFFASGLQHFQLIGLREGRINVSPFWDEQRYLNANPDVRSAVNSRVFSSGLQHFILSGENEQRPGATIVDTIPGFNENYYYVLYPTVSRAVASGQISSAQTQYIRNGRFEGNTGFFSGTSSNDIITGLGPSGNAIVGISVDINATVTGRPDPIPRSVGTGEVDVLIGGSGADRFGLGFGRSSSVSAIQRFYVGQGNNDYAYIVGFESGKDLLQLAGSPNDYTTTSGAFSFAGNRTSGVSIFYNGDLIAAVEGVSSLQLAGQDTTAGSFTIT</sequence>
<evidence type="ECO:0000313" key="2">
    <source>
        <dbReference type="Proteomes" id="UP001576780"/>
    </source>
</evidence>
<name>A0ABV4WQJ5_9CYAN</name>
<gene>
    <name evidence="1" type="ORF">ACE1CA_20505</name>
</gene>
<accession>A0ABV4WQJ5</accession>
<comment type="caution">
    <text evidence="1">The sequence shown here is derived from an EMBL/GenBank/DDBJ whole genome shotgun (WGS) entry which is preliminary data.</text>
</comment>
<dbReference type="Proteomes" id="UP001576780">
    <property type="component" value="Unassembled WGS sequence"/>
</dbReference>
<keyword evidence="2" id="KW-1185">Reference proteome</keyword>
<dbReference type="EMBL" id="JBHFNT010000191">
    <property type="protein sequence ID" value="MFB2836913.1"/>
    <property type="molecule type" value="Genomic_DNA"/>
</dbReference>